<dbReference type="CDD" id="cd07814">
    <property type="entry name" value="SRPBCC_CalC_Aha1-like"/>
    <property type="match status" value="1"/>
</dbReference>
<reference evidence="3 4" key="1">
    <citation type="submission" date="2018-10" db="EMBL/GenBank/DDBJ databases">
        <title>Isolation from cow dung.</title>
        <authorList>
            <person name="Ling L."/>
        </authorList>
    </citation>
    <scope>NUCLEOTIDE SEQUENCE [LARGE SCALE GENOMIC DNA]</scope>
    <source>
        <strain evidence="3 4">NEAU-LL90</strain>
    </source>
</reference>
<protein>
    <submittedName>
        <fullName evidence="3">SRPBCC domain-containing protein</fullName>
    </submittedName>
</protein>
<accession>A0A3M2L8T6</accession>
<proteinExistence type="inferred from homology"/>
<evidence type="ECO:0000313" key="4">
    <source>
        <dbReference type="Proteomes" id="UP000279275"/>
    </source>
</evidence>
<dbReference type="OrthoDB" id="3365660at2"/>
<dbReference type="Proteomes" id="UP000279275">
    <property type="component" value="Unassembled WGS sequence"/>
</dbReference>
<feature type="domain" description="Activator of Hsp90 ATPase homologue 1/2-like C-terminal" evidence="2">
    <location>
        <begin position="13"/>
        <end position="147"/>
    </location>
</feature>
<dbReference type="Gene3D" id="3.30.530.20">
    <property type="match status" value="1"/>
</dbReference>
<organism evidence="3 4">
    <name type="scientific">Nocardia stercoris</name>
    <dbReference type="NCBI Taxonomy" id="2483361"/>
    <lineage>
        <taxon>Bacteria</taxon>
        <taxon>Bacillati</taxon>
        <taxon>Actinomycetota</taxon>
        <taxon>Actinomycetes</taxon>
        <taxon>Mycobacteriales</taxon>
        <taxon>Nocardiaceae</taxon>
        <taxon>Nocardia</taxon>
    </lineage>
</organism>
<name>A0A3M2L8T6_9NOCA</name>
<evidence type="ECO:0000259" key="2">
    <source>
        <dbReference type="Pfam" id="PF08327"/>
    </source>
</evidence>
<gene>
    <name evidence="3" type="ORF">EBN03_15345</name>
</gene>
<keyword evidence="4" id="KW-1185">Reference proteome</keyword>
<dbReference type="SUPFAM" id="SSF55961">
    <property type="entry name" value="Bet v1-like"/>
    <property type="match status" value="1"/>
</dbReference>
<comment type="similarity">
    <text evidence="1">Belongs to the AHA1 family.</text>
</comment>
<sequence>MSNREFTLVRIFDAPRDLVFRAWIEPEQIAEWAGPQGFTTRRDSIVAEPVPGGRYESIMVSDADGTEYRSAGVFREIVEPERLVFTWGDPTGDGGPEHDSVITVTFTDAGNGKTALNFHLLAPGPLSPDDSAAHGWGQSLDRLARTVAKG</sequence>
<comment type="caution">
    <text evidence="3">The sequence shown here is derived from an EMBL/GenBank/DDBJ whole genome shotgun (WGS) entry which is preliminary data.</text>
</comment>
<dbReference type="InterPro" id="IPR023393">
    <property type="entry name" value="START-like_dom_sf"/>
</dbReference>
<dbReference type="AlphaFoldDB" id="A0A3M2L8T6"/>
<dbReference type="InterPro" id="IPR013538">
    <property type="entry name" value="ASHA1/2-like_C"/>
</dbReference>
<evidence type="ECO:0000313" key="3">
    <source>
        <dbReference type="EMBL" id="RMI32345.1"/>
    </source>
</evidence>
<dbReference type="RefSeq" id="WP_122188687.1">
    <property type="nucleotide sequence ID" value="NZ_RFFH01000005.1"/>
</dbReference>
<dbReference type="Pfam" id="PF08327">
    <property type="entry name" value="AHSA1"/>
    <property type="match status" value="1"/>
</dbReference>
<dbReference type="EMBL" id="RFFH01000005">
    <property type="protein sequence ID" value="RMI32345.1"/>
    <property type="molecule type" value="Genomic_DNA"/>
</dbReference>
<evidence type="ECO:0000256" key="1">
    <source>
        <dbReference type="ARBA" id="ARBA00006817"/>
    </source>
</evidence>